<evidence type="ECO:0000313" key="1">
    <source>
        <dbReference type="EMBL" id="OTF74553.1"/>
    </source>
</evidence>
<gene>
    <name evidence="1" type="ORF">BLA29_011544</name>
</gene>
<protein>
    <submittedName>
        <fullName evidence="1">Uncharacterized protein</fullName>
    </submittedName>
</protein>
<evidence type="ECO:0000313" key="2">
    <source>
        <dbReference type="Proteomes" id="UP000194236"/>
    </source>
</evidence>
<organism evidence="1 2">
    <name type="scientific">Euroglyphus maynei</name>
    <name type="common">Mayne's house dust mite</name>
    <dbReference type="NCBI Taxonomy" id="6958"/>
    <lineage>
        <taxon>Eukaryota</taxon>
        <taxon>Metazoa</taxon>
        <taxon>Ecdysozoa</taxon>
        <taxon>Arthropoda</taxon>
        <taxon>Chelicerata</taxon>
        <taxon>Arachnida</taxon>
        <taxon>Acari</taxon>
        <taxon>Acariformes</taxon>
        <taxon>Sarcoptiformes</taxon>
        <taxon>Astigmata</taxon>
        <taxon>Psoroptidia</taxon>
        <taxon>Analgoidea</taxon>
        <taxon>Pyroglyphidae</taxon>
        <taxon>Pyroglyphinae</taxon>
        <taxon>Euroglyphus</taxon>
    </lineage>
</organism>
<keyword evidence="2" id="KW-1185">Reference proteome</keyword>
<name>A0A1Y3B3S8_EURMA</name>
<sequence>MVAMTNTTLEQQRKKLATQSASLLAQYNDLLMELSCGCERTIKDKLHELIIKKERLEKMFKDYDISFEKNMSRVSNNKCSTNQQSSDSIYGLLWEAETPPIQPCQSDSKFFNSSALLRQTRKSFHHHVFHRGIRYNDILLESIQKKLRPLLAV</sequence>
<dbReference type="EMBL" id="MUJZ01046524">
    <property type="protein sequence ID" value="OTF74553.1"/>
    <property type="molecule type" value="Genomic_DNA"/>
</dbReference>
<proteinExistence type="predicted"/>
<dbReference type="Proteomes" id="UP000194236">
    <property type="component" value="Unassembled WGS sequence"/>
</dbReference>
<accession>A0A1Y3B3S8</accession>
<dbReference type="AlphaFoldDB" id="A0A1Y3B3S8"/>
<reference evidence="1 2" key="1">
    <citation type="submission" date="2017-03" db="EMBL/GenBank/DDBJ databases">
        <title>Genome Survey of Euroglyphus maynei.</title>
        <authorList>
            <person name="Arlian L.G."/>
            <person name="Morgan M.S."/>
            <person name="Rider S.D."/>
        </authorList>
    </citation>
    <scope>NUCLEOTIDE SEQUENCE [LARGE SCALE GENOMIC DNA]</scope>
    <source>
        <strain evidence="1">Arlian Lab</strain>
        <tissue evidence="1">Whole body</tissue>
    </source>
</reference>
<comment type="caution">
    <text evidence="1">The sequence shown here is derived from an EMBL/GenBank/DDBJ whole genome shotgun (WGS) entry which is preliminary data.</text>
</comment>